<dbReference type="PANTHER" id="PTHR30429:SF0">
    <property type="entry name" value="METHIONINE-BINDING LIPOPROTEIN METQ"/>
    <property type="match status" value="1"/>
</dbReference>
<feature type="chain" id="PRO_5025557761" evidence="7">
    <location>
        <begin position="21"/>
        <end position="260"/>
    </location>
</feature>
<dbReference type="GO" id="GO:0016020">
    <property type="term" value="C:membrane"/>
    <property type="evidence" value="ECO:0007669"/>
    <property type="project" value="UniProtKB-SubCell"/>
</dbReference>
<gene>
    <name evidence="8" type="ORF">F0O96_07850</name>
</gene>
<accession>A0A6C7STS5</accession>
<keyword evidence="6" id="KW-0449">Lipoprotein</keyword>
<feature type="signal peptide" evidence="7">
    <location>
        <begin position="1"/>
        <end position="20"/>
    </location>
</feature>
<evidence type="ECO:0000256" key="3">
    <source>
        <dbReference type="ARBA" id="ARBA00022729"/>
    </source>
</evidence>
<evidence type="ECO:0000256" key="2">
    <source>
        <dbReference type="ARBA" id="ARBA00008973"/>
    </source>
</evidence>
<name>A0A6C7STS5_CAMJU</name>
<dbReference type="AlphaFoldDB" id="A0A6C7STS5"/>
<comment type="caution">
    <text evidence="8">The sequence shown here is derived from an EMBL/GenBank/DDBJ whole genome shotgun (WGS) entry which is preliminary data.</text>
</comment>
<dbReference type="InterPro" id="IPR004872">
    <property type="entry name" value="Lipoprotein_NlpA"/>
</dbReference>
<comment type="subcellular location">
    <subcellularLocation>
        <location evidence="1">Membrane</location>
        <topology evidence="1">Lipid-anchor</topology>
    </subcellularLocation>
</comment>
<evidence type="ECO:0000256" key="4">
    <source>
        <dbReference type="ARBA" id="ARBA00023136"/>
    </source>
</evidence>
<dbReference type="PIRSF" id="PIRSF002854">
    <property type="entry name" value="MetQ"/>
    <property type="match status" value="1"/>
</dbReference>
<keyword evidence="5" id="KW-0564">Palmitate</keyword>
<evidence type="ECO:0000313" key="8">
    <source>
        <dbReference type="EMBL" id="ECR1861370.1"/>
    </source>
</evidence>
<dbReference type="EMBL" id="AAKEUG010000013">
    <property type="protein sequence ID" value="ECR1861370.1"/>
    <property type="molecule type" value="Genomic_DNA"/>
</dbReference>
<keyword evidence="3 7" id="KW-0732">Signal</keyword>
<dbReference type="SUPFAM" id="SSF53850">
    <property type="entry name" value="Periplasmic binding protein-like II"/>
    <property type="match status" value="1"/>
</dbReference>
<dbReference type="PANTHER" id="PTHR30429">
    <property type="entry name" value="D-METHIONINE-BINDING LIPOPROTEIN METQ"/>
    <property type="match status" value="1"/>
</dbReference>
<dbReference type="Pfam" id="PF03180">
    <property type="entry name" value="Lipoprotein_9"/>
    <property type="match status" value="1"/>
</dbReference>
<organism evidence="8">
    <name type="scientific">Campylobacter jejuni</name>
    <dbReference type="NCBI Taxonomy" id="197"/>
    <lineage>
        <taxon>Bacteria</taxon>
        <taxon>Pseudomonadati</taxon>
        <taxon>Campylobacterota</taxon>
        <taxon>Epsilonproteobacteria</taxon>
        <taxon>Campylobacterales</taxon>
        <taxon>Campylobacteraceae</taxon>
        <taxon>Campylobacter</taxon>
    </lineage>
</organism>
<sequence>MNIKKIFLSVLFTISLSFGADKTIIIGATPTPYAEILNFSKPLFQEKGWRLIVKEFNDYNIPNIALNEKDLDANLYQHKPFLDDFNTHKGTNLSSLGAIVLVPMAIYSNSIKDIKDIPNGAKIAIPNDATNESRALDLLAKANLIEFKSQSTLKTPIDISKNPKKLKFIELKAAQLPRALNDNDTDLAVITTNYALGAGLNPLKDGIFIEDKDSLYAIVLAARKGEETSQKSLVIKEILTSDKIKNFIIEKYKGSVIPTF</sequence>
<keyword evidence="4" id="KW-0472">Membrane</keyword>
<evidence type="ECO:0000256" key="1">
    <source>
        <dbReference type="ARBA" id="ARBA00004635"/>
    </source>
</evidence>
<evidence type="ECO:0000256" key="6">
    <source>
        <dbReference type="ARBA" id="ARBA00023288"/>
    </source>
</evidence>
<evidence type="ECO:0000256" key="5">
    <source>
        <dbReference type="ARBA" id="ARBA00023139"/>
    </source>
</evidence>
<proteinExistence type="inferred from homology"/>
<dbReference type="Gene3D" id="3.40.190.10">
    <property type="entry name" value="Periplasmic binding protein-like II"/>
    <property type="match status" value="2"/>
</dbReference>
<evidence type="ECO:0000256" key="7">
    <source>
        <dbReference type="SAM" id="SignalP"/>
    </source>
</evidence>
<protein>
    <submittedName>
        <fullName evidence="8">MetQ/NlpA family ABC transporter substrate-binding protein</fullName>
    </submittedName>
</protein>
<comment type="similarity">
    <text evidence="2">Belongs to the NlpA lipoprotein family.</text>
</comment>
<reference evidence="8" key="1">
    <citation type="submission" date="2019-09" db="EMBL/GenBank/DDBJ databases">
        <authorList>
            <person name="Ashton P.M."/>
            <person name="Dallman T."/>
            <person name="Nair S."/>
            <person name="De Pinna E."/>
            <person name="Peters T."/>
            <person name="Grant K."/>
        </authorList>
    </citation>
    <scope>NUCLEOTIDE SEQUENCE</scope>
    <source>
        <strain evidence="8">223646</strain>
    </source>
</reference>